<dbReference type="InterPro" id="IPR035985">
    <property type="entry name" value="Ubiquitin-activating_enz"/>
</dbReference>
<dbReference type="InterPro" id="IPR045886">
    <property type="entry name" value="ThiF/MoeB/HesA"/>
</dbReference>
<reference evidence="2 3" key="1">
    <citation type="submission" date="2022-10" db="EMBL/GenBank/DDBJ databases">
        <title>The complete genomes of actinobacterial strains from the NBC collection.</title>
        <authorList>
            <person name="Joergensen T.S."/>
            <person name="Alvarez Arevalo M."/>
            <person name="Sterndorff E.B."/>
            <person name="Faurdal D."/>
            <person name="Vuksanovic O."/>
            <person name="Mourched A.-S."/>
            <person name="Charusanti P."/>
            <person name="Shaw S."/>
            <person name="Blin K."/>
            <person name="Weber T."/>
        </authorList>
    </citation>
    <scope>NUCLEOTIDE SEQUENCE [LARGE SCALE GENOMIC DNA]</scope>
    <source>
        <strain evidence="2 3">NBC_01413</strain>
    </source>
</reference>
<dbReference type="NCBIfam" id="NF005901">
    <property type="entry name" value="PRK07877.1"/>
    <property type="match status" value="1"/>
</dbReference>
<dbReference type="EMBL" id="CP109527">
    <property type="protein sequence ID" value="WTY36278.1"/>
    <property type="molecule type" value="Genomic_DNA"/>
</dbReference>
<gene>
    <name evidence="2" type="ORF">OG308_34475</name>
</gene>
<dbReference type="Gene3D" id="3.40.50.720">
    <property type="entry name" value="NAD(P)-binding Rossmann-like Domain"/>
    <property type="match status" value="1"/>
</dbReference>
<protein>
    <submittedName>
        <fullName evidence="2">Rv1355c family protein</fullName>
    </submittedName>
</protein>
<proteinExistence type="predicted"/>
<feature type="domain" description="THIF-type NAD/FAD binding fold" evidence="1">
    <location>
        <begin position="92"/>
        <end position="224"/>
    </location>
</feature>
<sequence length="722" mass="77369">MTDPEYPAMDHRPLVLDPTDPTDAATLRQLAGRPGMRTDDLRAGLRAELDRLTGLPPGIDPAEERWIYYPWRRALVAILGPAAFRAIRSDRNRNKLTSGEQQRLAQLVVGVVGQSVGHSIAYTLALEGGCGLLRLADFDTIELSNLNRVPGGLFDVGVNKSVVTARRIAELDPFLPVEIWPAGVLADTVDEFLDGLSVVVEECDSLDIKFAVREAARRHRIPLLMETSDRGLFDVERYDLEPDREPFHGLLGATTGEQLAGLDTKAKAPHVLRILDPGQLSSRMAASLAEIGETITTWPQLGSDVQLGAAIVTAAVRRIGLGAKLSSGRTRVDLEAALDSLAEPGYLDDGIDAVVDEPVEPPPADPVEAILACAQRAPSGGNVQPWRLRGDTSTIELALDPATTTAMDVHLRGSAVAVGAALHNARAAAAAHGLLADQKLIVDDPAAPLIARLRLRAGTDPDLAADYPLALARHTNRRLGVTTPLPKSVLPALADAAAAERASVRAITHADALAEAALLLGASDRVRYLTPQLHEELYAELRWPGEDSTTGIDVRTLDPAPDELAKMQVGRRTDVMDRLREWSAGSALGEFTVDRVRASSALVAITFAGRDGGPDLADYARAGAAVERVWLRAHLLGLAVQPVSPVFLYADRRDDLHSVSPEFTDTLASIQRRFLDLLGIPEDENVALVLRLSYAAAASVRSRRLPVPGSRTVPVPGSSNDG</sequence>
<evidence type="ECO:0000313" key="3">
    <source>
        <dbReference type="Proteomes" id="UP001621418"/>
    </source>
</evidence>
<evidence type="ECO:0000259" key="1">
    <source>
        <dbReference type="Pfam" id="PF00899"/>
    </source>
</evidence>
<keyword evidence="3" id="KW-1185">Reference proteome</keyword>
<evidence type="ECO:0000313" key="2">
    <source>
        <dbReference type="EMBL" id="WTY36278.1"/>
    </source>
</evidence>
<dbReference type="Gene3D" id="3.40.109.10">
    <property type="entry name" value="NADH Oxidase"/>
    <property type="match status" value="2"/>
</dbReference>
<dbReference type="SUPFAM" id="SSF55469">
    <property type="entry name" value="FMN-dependent nitroreductase-like"/>
    <property type="match status" value="2"/>
</dbReference>
<dbReference type="InterPro" id="IPR000415">
    <property type="entry name" value="Nitroreductase-like"/>
</dbReference>
<dbReference type="SUPFAM" id="SSF69572">
    <property type="entry name" value="Activating enzymes of the ubiquitin-like proteins"/>
    <property type="match status" value="1"/>
</dbReference>
<dbReference type="CDD" id="cd01483">
    <property type="entry name" value="E1_enzyme_family"/>
    <property type="match status" value="1"/>
</dbReference>
<organism evidence="2 3">
    <name type="scientific">Nocardia salmonicida</name>
    <dbReference type="NCBI Taxonomy" id="53431"/>
    <lineage>
        <taxon>Bacteria</taxon>
        <taxon>Bacillati</taxon>
        <taxon>Actinomycetota</taxon>
        <taxon>Actinomycetes</taxon>
        <taxon>Mycobacteriales</taxon>
        <taxon>Nocardiaceae</taxon>
        <taxon>Nocardia</taxon>
    </lineage>
</organism>
<dbReference type="PANTHER" id="PTHR43267">
    <property type="entry name" value="TRNA THREONYLCARBAMOYLADENOSINE DEHYDRATASE"/>
    <property type="match status" value="1"/>
</dbReference>
<dbReference type="InterPro" id="IPR000594">
    <property type="entry name" value="ThiF_NAD_FAD-bd"/>
</dbReference>
<accession>A0ABZ1N8K5</accession>
<dbReference type="Pfam" id="PF00899">
    <property type="entry name" value="ThiF"/>
    <property type="match status" value="1"/>
</dbReference>
<name>A0ABZ1N8K5_9NOCA</name>
<dbReference type="Proteomes" id="UP001621418">
    <property type="component" value="Chromosome"/>
</dbReference>
<dbReference type="RefSeq" id="WP_364652689.1">
    <property type="nucleotide sequence ID" value="NZ_CP109527.1"/>
</dbReference>
<dbReference type="PANTHER" id="PTHR43267:SF3">
    <property type="entry name" value="THIF PROTEIN"/>
    <property type="match status" value="1"/>
</dbReference>